<name>A0A1D1VH46_RAMVA</name>
<dbReference type="EMBL" id="BDGG01000006">
    <property type="protein sequence ID" value="GAV00952.1"/>
    <property type="molecule type" value="Genomic_DNA"/>
</dbReference>
<sequence>LTDKDYHITMSYLLLMLRRTSGSCCPTRRRGGGGGGALPGSTGGAVLGTCRLVSLARFSPSATELNISNKQELTKLSSYQVCCADFCPSRSHARHYELVPALLFVPVRRMEADLVELAQSAVLHLPLPMDQPLLSSEVAQVELVAVLAVVLHSSQPARFVDWVWYPRTPTSYPGWHCPSLPLLT</sequence>
<organism evidence="1 2">
    <name type="scientific">Ramazzottius varieornatus</name>
    <name type="common">Water bear</name>
    <name type="synonym">Tardigrade</name>
    <dbReference type="NCBI Taxonomy" id="947166"/>
    <lineage>
        <taxon>Eukaryota</taxon>
        <taxon>Metazoa</taxon>
        <taxon>Ecdysozoa</taxon>
        <taxon>Tardigrada</taxon>
        <taxon>Eutardigrada</taxon>
        <taxon>Parachela</taxon>
        <taxon>Hypsibioidea</taxon>
        <taxon>Ramazzottiidae</taxon>
        <taxon>Ramazzottius</taxon>
    </lineage>
</organism>
<comment type="caution">
    <text evidence="1">The sequence shown here is derived from an EMBL/GenBank/DDBJ whole genome shotgun (WGS) entry which is preliminary data.</text>
</comment>
<dbReference type="AlphaFoldDB" id="A0A1D1VH46"/>
<evidence type="ECO:0000313" key="2">
    <source>
        <dbReference type="Proteomes" id="UP000186922"/>
    </source>
</evidence>
<reference evidence="1 2" key="1">
    <citation type="journal article" date="2016" name="Nat. Commun.">
        <title>Extremotolerant tardigrade genome and improved radiotolerance of human cultured cells by tardigrade-unique protein.</title>
        <authorList>
            <person name="Hashimoto T."/>
            <person name="Horikawa D.D."/>
            <person name="Saito Y."/>
            <person name="Kuwahara H."/>
            <person name="Kozuka-Hata H."/>
            <person name="Shin-I T."/>
            <person name="Minakuchi Y."/>
            <person name="Ohishi K."/>
            <person name="Motoyama A."/>
            <person name="Aizu T."/>
            <person name="Enomoto A."/>
            <person name="Kondo K."/>
            <person name="Tanaka S."/>
            <person name="Hara Y."/>
            <person name="Koshikawa S."/>
            <person name="Sagara H."/>
            <person name="Miura T."/>
            <person name="Yokobori S."/>
            <person name="Miyagawa K."/>
            <person name="Suzuki Y."/>
            <person name="Kubo T."/>
            <person name="Oyama M."/>
            <person name="Kohara Y."/>
            <person name="Fujiyama A."/>
            <person name="Arakawa K."/>
            <person name="Katayama T."/>
            <person name="Toyoda A."/>
            <person name="Kunieda T."/>
        </authorList>
    </citation>
    <scope>NUCLEOTIDE SEQUENCE [LARGE SCALE GENOMIC DNA]</scope>
    <source>
        <strain evidence="1 2">YOKOZUNA-1</strain>
    </source>
</reference>
<proteinExistence type="predicted"/>
<accession>A0A1D1VH46</accession>
<dbReference type="Proteomes" id="UP000186922">
    <property type="component" value="Unassembled WGS sequence"/>
</dbReference>
<protein>
    <submittedName>
        <fullName evidence="1">Uncharacterized protein</fullName>
    </submittedName>
</protein>
<gene>
    <name evidence="1" type="primary">RvY_11732-1</name>
    <name evidence="1" type="synonym">RvY_11732.1</name>
    <name evidence="1" type="ORF">RvY_11732</name>
</gene>
<keyword evidence="2" id="KW-1185">Reference proteome</keyword>
<evidence type="ECO:0000313" key="1">
    <source>
        <dbReference type="EMBL" id="GAV00952.1"/>
    </source>
</evidence>
<feature type="non-terminal residue" evidence="1">
    <location>
        <position position="1"/>
    </location>
</feature>